<dbReference type="Proteomes" id="UP000265520">
    <property type="component" value="Unassembled WGS sequence"/>
</dbReference>
<feature type="non-terminal residue" evidence="1">
    <location>
        <position position="71"/>
    </location>
</feature>
<dbReference type="EMBL" id="LXQA010751221">
    <property type="protein sequence ID" value="MCI69203.1"/>
    <property type="molecule type" value="Genomic_DNA"/>
</dbReference>
<name>A0A392U6T5_9FABA</name>
<protein>
    <submittedName>
        <fullName evidence="1">Uncharacterized protein</fullName>
    </submittedName>
</protein>
<keyword evidence="2" id="KW-1185">Reference proteome</keyword>
<feature type="non-terminal residue" evidence="1">
    <location>
        <position position="1"/>
    </location>
</feature>
<organism evidence="1 2">
    <name type="scientific">Trifolium medium</name>
    <dbReference type="NCBI Taxonomy" id="97028"/>
    <lineage>
        <taxon>Eukaryota</taxon>
        <taxon>Viridiplantae</taxon>
        <taxon>Streptophyta</taxon>
        <taxon>Embryophyta</taxon>
        <taxon>Tracheophyta</taxon>
        <taxon>Spermatophyta</taxon>
        <taxon>Magnoliopsida</taxon>
        <taxon>eudicotyledons</taxon>
        <taxon>Gunneridae</taxon>
        <taxon>Pentapetalae</taxon>
        <taxon>rosids</taxon>
        <taxon>fabids</taxon>
        <taxon>Fabales</taxon>
        <taxon>Fabaceae</taxon>
        <taxon>Papilionoideae</taxon>
        <taxon>50 kb inversion clade</taxon>
        <taxon>NPAAA clade</taxon>
        <taxon>Hologalegina</taxon>
        <taxon>IRL clade</taxon>
        <taxon>Trifolieae</taxon>
        <taxon>Trifolium</taxon>
    </lineage>
</organism>
<evidence type="ECO:0000313" key="2">
    <source>
        <dbReference type="Proteomes" id="UP000265520"/>
    </source>
</evidence>
<evidence type="ECO:0000313" key="1">
    <source>
        <dbReference type="EMBL" id="MCI69203.1"/>
    </source>
</evidence>
<dbReference type="AlphaFoldDB" id="A0A392U6T5"/>
<sequence>VVALEPPSKPSDTVLHVAANGIQIIQAVDVEFPPPPEPPNTDLHTRLEKAVNESPWNFISRDSTMLNGEEK</sequence>
<accession>A0A392U6T5</accession>
<proteinExistence type="predicted"/>
<comment type="caution">
    <text evidence="1">The sequence shown here is derived from an EMBL/GenBank/DDBJ whole genome shotgun (WGS) entry which is preliminary data.</text>
</comment>
<reference evidence="1 2" key="1">
    <citation type="journal article" date="2018" name="Front. Plant Sci.">
        <title>Red Clover (Trifolium pratense) and Zigzag Clover (T. medium) - A Picture of Genomic Similarities and Differences.</title>
        <authorList>
            <person name="Dluhosova J."/>
            <person name="Istvanek J."/>
            <person name="Nedelnik J."/>
            <person name="Repkova J."/>
        </authorList>
    </citation>
    <scope>NUCLEOTIDE SEQUENCE [LARGE SCALE GENOMIC DNA]</scope>
    <source>
        <strain evidence="2">cv. 10/8</strain>
        <tissue evidence="1">Leaf</tissue>
    </source>
</reference>